<reference evidence="2" key="1">
    <citation type="submission" date="2015-08" db="EMBL/GenBank/DDBJ databases">
        <title>Vibrio galatheae sp. nov., a novel member of the Vibrionaceae family isolated from the Solomon Islands.</title>
        <authorList>
            <person name="Giubergia S."/>
            <person name="Machado H."/>
            <person name="Mateiu R.V."/>
            <person name="Gram L."/>
        </authorList>
    </citation>
    <scope>NUCLEOTIDE SEQUENCE [LARGE SCALE GENOMIC DNA]</scope>
    <source>
        <strain evidence="2">DSM 19584</strain>
    </source>
</reference>
<dbReference type="STRING" id="693.AKJ17_17270"/>
<evidence type="ECO:0000313" key="2">
    <source>
        <dbReference type="Proteomes" id="UP000037515"/>
    </source>
</evidence>
<dbReference type="Gene3D" id="2.40.360.10">
    <property type="entry name" value="YmcC-like"/>
    <property type="match status" value="1"/>
</dbReference>
<dbReference type="AlphaFoldDB" id="A0A0M0HIX9"/>
<dbReference type="SUPFAM" id="SSF159270">
    <property type="entry name" value="YmcC-like"/>
    <property type="match status" value="1"/>
</dbReference>
<name>A0A0M0HIX9_VIBNE</name>
<dbReference type="PROSITE" id="PS51257">
    <property type="entry name" value="PROKAR_LIPOPROTEIN"/>
    <property type="match status" value="1"/>
</dbReference>
<dbReference type="RefSeq" id="WP_082331724.1">
    <property type="nucleotide sequence ID" value="NZ_LHPJ01000026.1"/>
</dbReference>
<proteinExistence type="predicted"/>
<dbReference type="InterPro" id="IPR021308">
    <property type="entry name" value="GfcB"/>
</dbReference>
<evidence type="ECO:0000313" key="1">
    <source>
        <dbReference type="EMBL" id="KOO01951.1"/>
    </source>
</evidence>
<dbReference type="PATRIC" id="fig|693.5.peg.3508"/>
<evidence type="ECO:0008006" key="3">
    <source>
        <dbReference type="Google" id="ProtNLM"/>
    </source>
</evidence>
<sequence>MRILSKPIFLGLCVILSGCTQRFQDTNATIKEAFFGFESVDMSSEHVENLPYASAYARINGKHRIFLVLAYAEQNPATGKTQLKWMSSDKAMIVTENGRIIKTLSLPSANLVSLSATNTLPTPSADNAPWQAQYDWQPNYSYGHQANVQSHFVKNEWLTSLLWSKQTQLIEETVTFGALNTTISNQFWVNEQNTIVKSAQWVVPNKLHIELEILKPLALTLPQGNEK</sequence>
<gene>
    <name evidence="1" type="ORF">AKJ17_17270</name>
</gene>
<dbReference type="OrthoDB" id="5591889at2"/>
<dbReference type="Proteomes" id="UP000037515">
    <property type="component" value="Unassembled WGS sequence"/>
</dbReference>
<comment type="caution">
    <text evidence="1">The sequence shown here is derived from an EMBL/GenBank/DDBJ whole genome shotgun (WGS) entry which is preliminary data.</text>
</comment>
<dbReference type="InterPro" id="IPR023373">
    <property type="entry name" value="YmcC_sf"/>
</dbReference>
<protein>
    <recommendedName>
        <fullName evidence="3">YjbF family lipoprotein</fullName>
    </recommendedName>
</protein>
<accession>A0A0M0HIX9</accession>
<dbReference type="EMBL" id="LHPJ01000026">
    <property type="protein sequence ID" value="KOO01951.1"/>
    <property type="molecule type" value="Genomic_DNA"/>
</dbReference>
<organism evidence="1 2">
    <name type="scientific">Vibrio nereis</name>
    <dbReference type="NCBI Taxonomy" id="693"/>
    <lineage>
        <taxon>Bacteria</taxon>
        <taxon>Pseudomonadati</taxon>
        <taxon>Pseudomonadota</taxon>
        <taxon>Gammaproteobacteria</taxon>
        <taxon>Vibrionales</taxon>
        <taxon>Vibrionaceae</taxon>
        <taxon>Vibrio</taxon>
    </lineage>
</organism>
<dbReference type="Pfam" id="PF11102">
    <property type="entry name" value="YjbF"/>
    <property type="match status" value="1"/>
</dbReference>
<keyword evidence="2" id="KW-1185">Reference proteome</keyword>